<proteinExistence type="predicted"/>
<protein>
    <submittedName>
        <fullName evidence="1">Uncharacterized protein</fullName>
    </submittedName>
</protein>
<sequence length="87" mass="9815">MPMVKTMQVDVELNSAIDLSTTVNIIANISTKPTFMAVLMKGMFKKKLTDMLIGLKYYIETGTPVSKKSFNPVFKSYKKLQLNQSFS</sequence>
<gene>
    <name evidence="1" type="ORF">GALL_205020</name>
</gene>
<organism evidence="1">
    <name type="scientific">mine drainage metagenome</name>
    <dbReference type="NCBI Taxonomy" id="410659"/>
    <lineage>
        <taxon>unclassified sequences</taxon>
        <taxon>metagenomes</taxon>
        <taxon>ecological metagenomes</taxon>
    </lineage>
</organism>
<comment type="caution">
    <text evidence="1">The sequence shown here is derived from an EMBL/GenBank/DDBJ whole genome shotgun (WGS) entry which is preliminary data.</text>
</comment>
<dbReference type="AlphaFoldDB" id="A0A1J5RZJ6"/>
<accession>A0A1J5RZJ6</accession>
<name>A0A1J5RZJ6_9ZZZZ</name>
<evidence type="ECO:0000313" key="1">
    <source>
        <dbReference type="EMBL" id="OIQ97492.1"/>
    </source>
</evidence>
<dbReference type="EMBL" id="MLJW01000132">
    <property type="protein sequence ID" value="OIQ97492.1"/>
    <property type="molecule type" value="Genomic_DNA"/>
</dbReference>
<reference evidence="1" key="1">
    <citation type="submission" date="2016-10" db="EMBL/GenBank/DDBJ databases">
        <title>Sequence of Gallionella enrichment culture.</title>
        <authorList>
            <person name="Poehlein A."/>
            <person name="Muehling M."/>
            <person name="Daniel R."/>
        </authorList>
    </citation>
    <scope>NUCLEOTIDE SEQUENCE</scope>
</reference>